<feature type="region of interest" description="Disordered" evidence="1">
    <location>
        <begin position="120"/>
        <end position="140"/>
    </location>
</feature>
<dbReference type="OrthoDB" id="9805017at2"/>
<feature type="domain" description="DUF11" evidence="3">
    <location>
        <begin position="44"/>
        <end position="136"/>
    </location>
</feature>
<dbReference type="EMBL" id="QDDL01000005">
    <property type="protein sequence ID" value="PVZ68220.1"/>
    <property type="molecule type" value="Genomic_DNA"/>
</dbReference>
<accession>A0A2V1H0P0</accession>
<feature type="compositionally biased region" description="Low complexity" evidence="1">
    <location>
        <begin position="122"/>
        <end position="136"/>
    </location>
</feature>
<keyword evidence="5" id="KW-1185">Reference proteome</keyword>
<sequence>MKKILIKACSIAALLLSNSTYAAADLSLSLSGFIGEYSDNYLYVSVDNRGSEVASNVQVSMPLNCSENSLAITITRVREYYNCDTGVLTFGNIASDETATRVVPFNMRDTFNGSQTVIAQVSSSSQPDPDSTPNNNLSAEDDQASLTFDRSGISYPALASPTITITTSPQMIDQSFFTLLEDFTVTVTNTGAVQANRVRVNMGQVGTASSGYLPIYRNRQNQHIFSGDGIYDINSGIWDASSLAPGESKSLSMSLIINILGNTKLKILADGLINQENNNNVLTLSVTGQAQGNPIIDVDDTIFQQRSNSGGASWSWSLLFTLLLLNFAKRTVIHRKLFS</sequence>
<dbReference type="RefSeq" id="WP_116687548.1">
    <property type="nucleotide sequence ID" value="NZ_CAWNYD010000005.1"/>
</dbReference>
<feature type="chain" id="PRO_5016054674" description="DUF11 domain-containing protein" evidence="2">
    <location>
        <begin position="23"/>
        <end position="339"/>
    </location>
</feature>
<organism evidence="4 5">
    <name type="scientific">Pelagibaculum spongiae</name>
    <dbReference type="NCBI Taxonomy" id="2080658"/>
    <lineage>
        <taxon>Bacteria</taxon>
        <taxon>Pseudomonadati</taxon>
        <taxon>Pseudomonadota</taxon>
        <taxon>Gammaproteobacteria</taxon>
        <taxon>Oceanospirillales</taxon>
        <taxon>Pelagibaculum</taxon>
    </lineage>
</organism>
<gene>
    <name evidence="4" type="ORF">DC094_13050</name>
</gene>
<comment type="caution">
    <text evidence="4">The sequence shown here is derived from an EMBL/GenBank/DDBJ whole genome shotgun (WGS) entry which is preliminary data.</text>
</comment>
<name>A0A2V1H0P0_9GAMM</name>
<keyword evidence="2" id="KW-0732">Signal</keyword>
<protein>
    <recommendedName>
        <fullName evidence="3">DUF11 domain-containing protein</fullName>
    </recommendedName>
</protein>
<dbReference type="InterPro" id="IPR013783">
    <property type="entry name" value="Ig-like_fold"/>
</dbReference>
<evidence type="ECO:0000313" key="5">
    <source>
        <dbReference type="Proteomes" id="UP000244906"/>
    </source>
</evidence>
<dbReference type="AlphaFoldDB" id="A0A2V1H0P0"/>
<feature type="signal peptide" evidence="2">
    <location>
        <begin position="1"/>
        <end position="22"/>
    </location>
</feature>
<evidence type="ECO:0000259" key="3">
    <source>
        <dbReference type="Pfam" id="PF01345"/>
    </source>
</evidence>
<dbReference type="Gene3D" id="2.60.40.10">
    <property type="entry name" value="Immunoglobulins"/>
    <property type="match status" value="1"/>
</dbReference>
<reference evidence="4 5" key="1">
    <citation type="submission" date="2018-04" db="EMBL/GenBank/DDBJ databases">
        <title>Thalassorhabdus spongiae gen. nov., sp. nov., isolated from a marine sponge in South-West Iceland.</title>
        <authorList>
            <person name="Knobloch S."/>
            <person name="Daussin A."/>
            <person name="Johannsson R."/>
            <person name="Marteinsson V.T."/>
        </authorList>
    </citation>
    <scope>NUCLEOTIDE SEQUENCE [LARGE SCALE GENOMIC DNA]</scope>
    <source>
        <strain evidence="4 5">Hp12</strain>
    </source>
</reference>
<dbReference type="InterPro" id="IPR001434">
    <property type="entry name" value="OmcB-like_DUF11"/>
</dbReference>
<dbReference type="Pfam" id="PF01345">
    <property type="entry name" value="DUF11"/>
    <property type="match status" value="1"/>
</dbReference>
<evidence type="ECO:0000256" key="1">
    <source>
        <dbReference type="SAM" id="MobiDB-lite"/>
    </source>
</evidence>
<evidence type="ECO:0000313" key="4">
    <source>
        <dbReference type="EMBL" id="PVZ68220.1"/>
    </source>
</evidence>
<proteinExistence type="predicted"/>
<evidence type="ECO:0000256" key="2">
    <source>
        <dbReference type="SAM" id="SignalP"/>
    </source>
</evidence>
<dbReference type="Proteomes" id="UP000244906">
    <property type="component" value="Unassembled WGS sequence"/>
</dbReference>